<organism evidence="2 3">
    <name type="scientific">Micromonospora lupini str. Lupac 08</name>
    <dbReference type="NCBI Taxonomy" id="1150864"/>
    <lineage>
        <taxon>Bacteria</taxon>
        <taxon>Bacillati</taxon>
        <taxon>Actinomycetota</taxon>
        <taxon>Actinomycetes</taxon>
        <taxon>Micromonosporales</taxon>
        <taxon>Micromonosporaceae</taxon>
        <taxon>Micromonospora</taxon>
    </lineage>
</organism>
<keyword evidence="1" id="KW-0812">Transmembrane</keyword>
<feature type="transmembrane region" description="Helical" evidence="1">
    <location>
        <begin position="78"/>
        <end position="98"/>
    </location>
</feature>
<dbReference type="Pfam" id="PF06772">
    <property type="entry name" value="LtrA"/>
    <property type="match status" value="1"/>
</dbReference>
<gene>
    <name evidence="2" type="ORF">MILUP08_42089</name>
</gene>
<feature type="transmembrane region" description="Helical" evidence="1">
    <location>
        <begin position="47"/>
        <end position="66"/>
    </location>
</feature>
<dbReference type="STRING" id="1150864.MILUP08_42089"/>
<dbReference type="RefSeq" id="WP_007457632.1">
    <property type="nucleotide sequence ID" value="NZ_HF570108.1"/>
</dbReference>
<dbReference type="OrthoDB" id="7698234at2"/>
<dbReference type="eggNOG" id="COG4292">
    <property type="taxonomic scope" value="Bacteria"/>
</dbReference>
<evidence type="ECO:0000256" key="1">
    <source>
        <dbReference type="SAM" id="Phobius"/>
    </source>
</evidence>
<dbReference type="Proteomes" id="UP000003448">
    <property type="component" value="Unassembled WGS sequence"/>
</dbReference>
<feature type="transmembrane region" description="Helical" evidence="1">
    <location>
        <begin position="21"/>
        <end position="41"/>
    </location>
</feature>
<keyword evidence="1" id="KW-0472">Membrane</keyword>
<keyword evidence="3" id="KW-1185">Reference proteome</keyword>
<protein>
    <submittedName>
        <fullName evidence="2">Low temperature requirement A</fullName>
    </submittedName>
</protein>
<sequence length="399" mass="42743">MSRVTRSRPVLVEEAHRATTFEIFFDLVLVFALTRLIDFLAESLSPLTLYQGLLLLLWFWYAWSCYTWLGNQVRADRGVVTAGMTVAMAAIFVAALVIPEAWQRHDAAVSPPLILAVAYAVVRGLHLALMVYASSGNPQYRRQTLRFAASTTLAWVPLFAGAVLGGSAETVLWTVAFLVDYGGGRVATAASFGEVRSGTHFAERHGLVLIIVLGESLLSAGGGAGSRLIHWPVLVAALLGFAATVCLWRLYFVDAAPAAARALAEASPRSRHRQRLASDAYTLAHLPLVAGVLSFALGLHLVLASAMGRAAPGHGGGVPLEWLPTSVLYGGVALYLVGRFLFLRLTVSTSPAPLVAIGILLLLAPLARFLPALAALGLLTALLIALVCYERLTWRVREA</sequence>
<dbReference type="AlphaFoldDB" id="I0L022"/>
<feature type="transmembrane region" description="Helical" evidence="1">
    <location>
        <begin position="113"/>
        <end position="133"/>
    </location>
</feature>
<evidence type="ECO:0000313" key="3">
    <source>
        <dbReference type="Proteomes" id="UP000003448"/>
    </source>
</evidence>
<evidence type="ECO:0000313" key="2">
    <source>
        <dbReference type="EMBL" id="CCH17169.1"/>
    </source>
</evidence>
<name>I0L022_9ACTN</name>
<feature type="transmembrane region" description="Helical" evidence="1">
    <location>
        <begin position="322"/>
        <end position="338"/>
    </location>
</feature>
<comment type="caution">
    <text evidence="2">The sequence shown here is derived from an EMBL/GenBank/DDBJ whole genome shotgun (WGS) entry which is preliminary data.</text>
</comment>
<dbReference type="InterPro" id="IPR010640">
    <property type="entry name" value="Low_temperature_requirement_A"/>
</dbReference>
<accession>I0L022</accession>
<dbReference type="PANTHER" id="PTHR36840:SF1">
    <property type="entry name" value="BLL5714 PROTEIN"/>
    <property type="match status" value="1"/>
</dbReference>
<feature type="transmembrane region" description="Helical" evidence="1">
    <location>
        <begin position="280"/>
        <end position="302"/>
    </location>
</feature>
<feature type="transmembrane region" description="Helical" evidence="1">
    <location>
        <begin position="345"/>
        <end position="363"/>
    </location>
</feature>
<feature type="transmembrane region" description="Helical" evidence="1">
    <location>
        <begin position="369"/>
        <end position="389"/>
    </location>
</feature>
<dbReference type="PANTHER" id="PTHR36840">
    <property type="entry name" value="BLL5714 PROTEIN"/>
    <property type="match status" value="1"/>
</dbReference>
<dbReference type="EMBL" id="CAIE01000017">
    <property type="protein sequence ID" value="CCH17169.1"/>
    <property type="molecule type" value="Genomic_DNA"/>
</dbReference>
<keyword evidence="1" id="KW-1133">Transmembrane helix</keyword>
<reference evidence="3" key="1">
    <citation type="journal article" date="2012" name="J. Bacteriol.">
        <title>Genome Sequence of Micromonospora lupini Lupac 08, Isolated from Root Nodules of Lupinus angustifolius.</title>
        <authorList>
            <person name="Alonso-Vega P."/>
            <person name="Normand P."/>
            <person name="Bacigalupe R."/>
            <person name="Pujic P."/>
            <person name="Lajus A."/>
            <person name="Vallenet D."/>
            <person name="Carro L."/>
            <person name="Coll P."/>
            <person name="Trujillo M.E."/>
        </authorList>
    </citation>
    <scope>NUCLEOTIDE SEQUENCE [LARGE SCALE GENOMIC DNA]</scope>
    <source>
        <strain evidence="3">Lupac 08</strain>
    </source>
</reference>
<proteinExistence type="predicted"/>
<feature type="transmembrane region" description="Helical" evidence="1">
    <location>
        <begin position="229"/>
        <end position="251"/>
    </location>
</feature>